<proteinExistence type="predicted"/>
<dbReference type="Proteomes" id="UP000639403">
    <property type="component" value="Unassembled WGS sequence"/>
</dbReference>
<feature type="compositionally biased region" description="Polar residues" evidence="1">
    <location>
        <begin position="79"/>
        <end position="124"/>
    </location>
</feature>
<accession>A0A8H7U6E8</accession>
<feature type="compositionally biased region" description="Basic and acidic residues" evidence="1">
    <location>
        <begin position="43"/>
        <end position="54"/>
    </location>
</feature>
<reference evidence="2" key="2">
    <citation type="journal article" name="Front. Microbiol.">
        <title>Degradative Capacity of Two Strains of Rhodonia placenta: From Phenotype to Genotype.</title>
        <authorList>
            <person name="Kolle M."/>
            <person name="Horta M.A.C."/>
            <person name="Nowrousian M."/>
            <person name="Ohm R.A."/>
            <person name="Benz J.P."/>
            <person name="Pilgard A."/>
        </authorList>
    </citation>
    <scope>NUCLEOTIDE SEQUENCE</scope>
    <source>
        <strain evidence="2">FPRL280</strain>
    </source>
</reference>
<evidence type="ECO:0000256" key="1">
    <source>
        <dbReference type="SAM" id="MobiDB-lite"/>
    </source>
</evidence>
<evidence type="ECO:0000313" key="2">
    <source>
        <dbReference type="EMBL" id="KAF9821241.1"/>
    </source>
</evidence>
<protein>
    <submittedName>
        <fullName evidence="2">Uncharacterized protein</fullName>
    </submittedName>
</protein>
<comment type="caution">
    <text evidence="2">The sequence shown here is derived from an EMBL/GenBank/DDBJ whole genome shotgun (WGS) entry which is preliminary data.</text>
</comment>
<organism evidence="2 3">
    <name type="scientific">Rhodonia placenta</name>
    <dbReference type="NCBI Taxonomy" id="104341"/>
    <lineage>
        <taxon>Eukaryota</taxon>
        <taxon>Fungi</taxon>
        <taxon>Dikarya</taxon>
        <taxon>Basidiomycota</taxon>
        <taxon>Agaricomycotina</taxon>
        <taxon>Agaricomycetes</taxon>
        <taxon>Polyporales</taxon>
        <taxon>Adustoporiaceae</taxon>
        <taxon>Rhodonia</taxon>
    </lineage>
</organism>
<dbReference type="EMBL" id="JADOXO010000005">
    <property type="protein sequence ID" value="KAF9821241.1"/>
    <property type="molecule type" value="Genomic_DNA"/>
</dbReference>
<feature type="region of interest" description="Disordered" evidence="1">
    <location>
        <begin position="32"/>
        <end position="125"/>
    </location>
</feature>
<dbReference type="AlphaFoldDB" id="A0A8H7U6E8"/>
<name>A0A8H7U6E8_9APHY</name>
<sequence>MSTSFVPPPVFFNVAKGDLRVATLGNDVDVHRLGDVGPSNQDPGHHSIKERDPNSDGSNPGDEAAMEVDINDGGARNTLHGTGTQGSMENESRSANSLGQENNISSKDSFENRQPTSFTSTTHEPQIPDLVTSIRGLYRVLDLINEQGSGGLVDKIIIAQDSLGGLMNDLYPGSYTSMTKIDFNALDTIPVKPIGIYGSKSEIVRFLITLGSIDENTAHSLRTENYQSFSTTRPILRSVMRYSMRFTGLKTPPGTTPRSPR</sequence>
<evidence type="ECO:0000313" key="3">
    <source>
        <dbReference type="Proteomes" id="UP000639403"/>
    </source>
</evidence>
<gene>
    <name evidence="2" type="ORF">IEO21_00849</name>
</gene>
<reference evidence="2" key="1">
    <citation type="submission" date="2020-11" db="EMBL/GenBank/DDBJ databases">
        <authorList>
            <person name="Koelle M."/>
            <person name="Horta M.A.C."/>
            <person name="Nowrousian M."/>
            <person name="Ohm R.A."/>
            <person name="Benz P."/>
            <person name="Pilgard A."/>
        </authorList>
    </citation>
    <scope>NUCLEOTIDE SEQUENCE</scope>
    <source>
        <strain evidence="2">FPRL280</strain>
    </source>
</reference>